<name>A0A930VLG9_9ACTN</name>
<dbReference type="Pfam" id="PF00535">
    <property type="entry name" value="Glycos_transf_2"/>
    <property type="match status" value="1"/>
</dbReference>
<proteinExistence type="inferred from homology"/>
<dbReference type="CDD" id="cd04179">
    <property type="entry name" value="DPM_DPG-synthase_like"/>
    <property type="match status" value="1"/>
</dbReference>
<comment type="caution">
    <text evidence="4">The sequence shown here is derived from an EMBL/GenBank/DDBJ whole genome shotgun (WGS) entry which is preliminary data.</text>
</comment>
<evidence type="ECO:0000313" key="5">
    <source>
        <dbReference type="Proteomes" id="UP000640489"/>
    </source>
</evidence>
<dbReference type="PANTHER" id="PTHR48090:SF7">
    <property type="entry name" value="RFBJ PROTEIN"/>
    <property type="match status" value="1"/>
</dbReference>
<evidence type="ECO:0000313" key="4">
    <source>
        <dbReference type="EMBL" id="MBF4766060.1"/>
    </source>
</evidence>
<dbReference type="Proteomes" id="UP000640489">
    <property type="component" value="Unassembled WGS sequence"/>
</dbReference>
<dbReference type="PANTHER" id="PTHR48090">
    <property type="entry name" value="UNDECAPRENYL-PHOSPHATE 4-DEOXY-4-FORMAMIDO-L-ARABINOSE TRANSFERASE-RELATED"/>
    <property type="match status" value="1"/>
</dbReference>
<feature type="compositionally biased region" description="Basic and acidic residues" evidence="2">
    <location>
        <begin position="11"/>
        <end position="23"/>
    </location>
</feature>
<accession>A0A930VLG9</accession>
<gene>
    <name evidence="4" type="ORF">ISU07_23230</name>
</gene>
<comment type="similarity">
    <text evidence="1">Belongs to the glycosyltransferase 2 family.</text>
</comment>
<dbReference type="InterPro" id="IPR050256">
    <property type="entry name" value="Glycosyltransferase_2"/>
</dbReference>
<protein>
    <submittedName>
        <fullName evidence="4">Glycosyltransferase family 2 protein</fullName>
    </submittedName>
</protein>
<evidence type="ECO:0000256" key="1">
    <source>
        <dbReference type="ARBA" id="ARBA00006739"/>
    </source>
</evidence>
<dbReference type="Gene3D" id="3.90.550.10">
    <property type="entry name" value="Spore Coat Polysaccharide Biosynthesis Protein SpsA, Chain A"/>
    <property type="match status" value="1"/>
</dbReference>
<dbReference type="InterPro" id="IPR029044">
    <property type="entry name" value="Nucleotide-diphossugar_trans"/>
</dbReference>
<feature type="domain" description="Glycosyltransferase 2-like" evidence="3">
    <location>
        <begin position="56"/>
        <end position="214"/>
    </location>
</feature>
<dbReference type="SUPFAM" id="SSF53448">
    <property type="entry name" value="Nucleotide-diphospho-sugar transferases"/>
    <property type="match status" value="1"/>
</dbReference>
<evidence type="ECO:0000256" key="2">
    <source>
        <dbReference type="SAM" id="MobiDB-lite"/>
    </source>
</evidence>
<sequence length="287" mass="30216">MPGLGAGGVPDRGDGDGVGRPEHSGVTAARGDAVDERVLADLAREHPGLRLPPVVVVIAAYNEAAGVPRVLASLPEEVCGLPVGVLVVDDGSSDGTAEAARAAGRGLVVAYPTNRGQGRALRLGYRVAREHGAEYVVTTDADGQYSPDDIPAVLAPVVEGRADFVTGSRRLGSLENRDAVRQAGTYVFAWLASLLLGRRITDTSFGLRAMRAEVTAAVTLEQPQYQASELLVGVFAHGFRYAEVPATMRVRSAGSSKKGGNLAYGARYARVMLGTWWREGRPRARSG</sequence>
<dbReference type="InterPro" id="IPR001173">
    <property type="entry name" value="Glyco_trans_2-like"/>
</dbReference>
<reference evidence="4" key="1">
    <citation type="submission" date="2020-11" db="EMBL/GenBank/DDBJ databases">
        <title>Nocardioides sp. nov., isolated from Soil of Cynanchum wilfordii Hemsley rhizosphere.</title>
        <authorList>
            <person name="Lee J.-S."/>
            <person name="Suh M.K."/>
            <person name="Kim J.-S."/>
        </authorList>
    </citation>
    <scope>NUCLEOTIDE SEQUENCE</scope>
    <source>
        <strain evidence="4">KCTC 19275</strain>
    </source>
</reference>
<feature type="compositionally biased region" description="Gly residues" evidence="2">
    <location>
        <begin position="1"/>
        <end position="10"/>
    </location>
</feature>
<feature type="region of interest" description="Disordered" evidence="2">
    <location>
        <begin position="1"/>
        <end position="31"/>
    </location>
</feature>
<dbReference type="AlphaFoldDB" id="A0A930VLG9"/>
<evidence type="ECO:0000259" key="3">
    <source>
        <dbReference type="Pfam" id="PF00535"/>
    </source>
</evidence>
<dbReference type="EMBL" id="JADKPN010000022">
    <property type="protein sequence ID" value="MBF4766060.1"/>
    <property type="molecule type" value="Genomic_DNA"/>
</dbReference>
<keyword evidence="5" id="KW-1185">Reference proteome</keyword>
<organism evidence="4 5">
    <name type="scientific">Nocardioides islandensis</name>
    <dbReference type="NCBI Taxonomy" id="433663"/>
    <lineage>
        <taxon>Bacteria</taxon>
        <taxon>Bacillati</taxon>
        <taxon>Actinomycetota</taxon>
        <taxon>Actinomycetes</taxon>
        <taxon>Propionibacteriales</taxon>
        <taxon>Nocardioidaceae</taxon>
        <taxon>Nocardioides</taxon>
    </lineage>
</organism>